<dbReference type="Pfam" id="PF03929">
    <property type="entry name" value="PepSY_TM"/>
    <property type="match status" value="1"/>
</dbReference>
<protein>
    <submittedName>
        <fullName evidence="2">Membrane protein</fullName>
    </submittedName>
</protein>
<feature type="transmembrane region" description="Helical" evidence="1">
    <location>
        <begin position="186"/>
        <end position="212"/>
    </location>
</feature>
<feature type="transmembrane region" description="Helical" evidence="1">
    <location>
        <begin position="144"/>
        <end position="165"/>
    </location>
</feature>
<evidence type="ECO:0000256" key="1">
    <source>
        <dbReference type="SAM" id="Phobius"/>
    </source>
</evidence>
<dbReference type="Proteomes" id="UP000615760">
    <property type="component" value="Unassembled WGS sequence"/>
</dbReference>
<keyword evidence="1" id="KW-0812">Transmembrane</keyword>
<keyword evidence="1" id="KW-0472">Membrane</keyword>
<dbReference type="InterPro" id="IPR005625">
    <property type="entry name" value="PepSY-ass_TM"/>
</dbReference>
<keyword evidence="1" id="KW-1133">Transmembrane helix</keyword>
<dbReference type="RefSeq" id="WP_188621113.1">
    <property type="nucleotide sequence ID" value="NZ_BMJE01000004.1"/>
</dbReference>
<evidence type="ECO:0000313" key="3">
    <source>
        <dbReference type="Proteomes" id="UP000615760"/>
    </source>
</evidence>
<gene>
    <name evidence="2" type="ORF">GCM10007424_19720</name>
</gene>
<keyword evidence="3" id="KW-1185">Reference proteome</keyword>
<feature type="transmembrane region" description="Helical" evidence="1">
    <location>
        <begin position="341"/>
        <end position="362"/>
    </location>
</feature>
<name>A0ABQ1JZK1_9FLAO</name>
<reference evidence="3" key="1">
    <citation type="journal article" date="2019" name="Int. J. Syst. Evol. Microbiol.">
        <title>The Global Catalogue of Microorganisms (GCM) 10K type strain sequencing project: providing services to taxonomists for standard genome sequencing and annotation.</title>
        <authorList>
            <consortium name="The Broad Institute Genomics Platform"/>
            <consortium name="The Broad Institute Genome Sequencing Center for Infectious Disease"/>
            <person name="Wu L."/>
            <person name="Ma J."/>
        </authorList>
    </citation>
    <scope>NUCLEOTIDE SEQUENCE [LARGE SCALE GENOMIC DNA]</scope>
    <source>
        <strain evidence="3">CGMCC 1.15461</strain>
    </source>
</reference>
<proteinExistence type="predicted"/>
<comment type="caution">
    <text evidence="2">The sequence shown here is derived from an EMBL/GenBank/DDBJ whole genome shotgun (WGS) entry which is preliminary data.</text>
</comment>
<organism evidence="2 3">
    <name type="scientific">Flavobacterium suaedae</name>
    <dbReference type="NCBI Taxonomy" id="1767027"/>
    <lineage>
        <taxon>Bacteria</taxon>
        <taxon>Pseudomonadati</taxon>
        <taxon>Bacteroidota</taxon>
        <taxon>Flavobacteriia</taxon>
        <taxon>Flavobacteriales</taxon>
        <taxon>Flavobacteriaceae</taxon>
        <taxon>Flavobacterium</taxon>
    </lineage>
</organism>
<feature type="transmembrane region" description="Helical" evidence="1">
    <location>
        <begin position="21"/>
        <end position="39"/>
    </location>
</feature>
<dbReference type="EMBL" id="BMJE01000004">
    <property type="protein sequence ID" value="GGB79605.1"/>
    <property type="molecule type" value="Genomic_DNA"/>
</dbReference>
<accession>A0ABQ1JZK1</accession>
<sequence>MAGKKSKLKKWTFQVHKWLGLVSGLIVFIVAVTGAIFCFQDEIKDALYSWRKVEKENKPFVLPSVLHQKSQELFPDAEEQMVFYAGKERPALVIQAENDTYYYAYFNPYSGKFLYREDLSTEFFTVIEEIHMHLLLPEPIGKQIVGISTIIFVILLITGVIQWWPKKKKHLKDRLRIKWKAKWRRVNYDWHNVTGFYIALIALIIALTGLSFSYEWMHEAFYKAGNLGTEYPEEKEVAIVDTTLTATTNTPVLDIAFTEIVKAKPNSEMFFVWKPDNKNAIMTGAYPQSLNYEKQSNLYFHPVTGELLKKQLYEQKSSGLKFQELSYALHTGQYLGFWGKIIAFTASLLAAALPVTGFIMWYGRNNKKKA</sequence>
<evidence type="ECO:0000313" key="2">
    <source>
        <dbReference type="EMBL" id="GGB79605.1"/>
    </source>
</evidence>
<dbReference type="PANTHER" id="PTHR34219">
    <property type="entry name" value="IRON-REGULATED INNER MEMBRANE PROTEIN-RELATED"/>
    <property type="match status" value="1"/>
</dbReference>